<evidence type="ECO:0000313" key="2">
    <source>
        <dbReference type="Proteomes" id="UP000746503"/>
    </source>
</evidence>
<protein>
    <recommendedName>
        <fullName evidence="3">Secondary metabolite protein</fullName>
    </recommendedName>
</protein>
<accession>A0ABX1ACG5</accession>
<proteinExistence type="predicted"/>
<dbReference type="EMBL" id="JAAVJB010000002">
    <property type="protein sequence ID" value="NJP64799.1"/>
    <property type="molecule type" value="Genomic_DNA"/>
</dbReference>
<keyword evidence="2" id="KW-1185">Reference proteome</keyword>
<gene>
    <name evidence="1" type="ORF">HCJ92_00460</name>
</gene>
<evidence type="ECO:0000313" key="1">
    <source>
        <dbReference type="EMBL" id="NJP64799.1"/>
    </source>
</evidence>
<reference evidence="1 2" key="1">
    <citation type="submission" date="2020-03" db="EMBL/GenBank/DDBJ databases">
        <title>Draft genome of Streptomyces sp. ventii, isolated from the Axial Seamount in the Pacific Ocean, and resequencing of the two type strains Streptomyces lonarensis strain NCL 716 and Streptomyces bohaiensis strain 11A07.</title>
        <authorList>
            <person name="Loughran R.M."/>
            <person name="Pfannmuller K.M."/>
            <person name="Wasson B.J."/>
            <person name="Deadmond M.C."/>
            <person name="Paddock B.E."/>
            <person name="Koyack M.J."/>
            <person name="Gallegos D.A."/>
            <person name="Mitchell E.A."/>
            <person name="Ushijima B."/>
            <person name="Saw J.H."/>
            <person name="Mcphail K.L."/>
            <person name="Videau P."/>
        </authorList>
    </citation>
    <scope>NUCLEOTIDE SEQUENCE [LARGE SCALE GENOMIC DNA]</scope>
    <source>
        <strain evidence="2">5675061</strain>
    </source>
</reference>
<organism evidence="1 2">
    <name type="scientific">Streptomyces spiramenti</name>
    <dbReference type="NCBI Taxonomy" id="2720606"/>
    <lineage>
        <taxon>Bacteria</taxon>
        <taxon>Bacillati</taxon>
        <taxon>Actinomycetota</taxon>
        <taxon>Actinomycetes</taxon>
        <taxon>Kitasatosporales</taxon>
        <taxon>Streptomycetaceae</taxon>
        <taxon>Streptomyces</taxon>
    </lineage>
</organism>
<comment type="caution">
    <text evidence="1">The sequence shown here is derived from an EMBL/GenBank/DDBJ whole genome shotgun (WGS) entry which is preliminary data.</text>
</comment>
<name>A0ABX1ACG5_9ACTN</name>
<sequence length="107" mass="11496">MKCLADTTTADAGSSLHRDHIVLHEIGHILHGHVGSDATGPGANLDALFTGIDPATVRGVLGRASFSNHQEREAEEFATRVARRALLPPLKRKDPELARIDTALRGE</sequence>
<evidence type="ECO:0008006" key="3">
    <source>
        <dbReference type="Google" id="ProtNLM"/>
    </source>
</evidence>
<dbReference type="RefSeq" id="WP_167931324.1">
    <property type="nucleotide sequence ID" value="NZ_JAAVJB010000002.1"/>
</dbReference>
<dbReference type="Proteomes" id="UP000746503">
    <property type="component" value="Unassembled WGS sequence"/>
</dbReference>